<proteinExistence type="predicted"/>
<feature type="transmembrane region" description="Helical" evidence="6">
    <location>
        <begin position="84"/>
        <end position="102"/>
    </location>
</feature>
<dbReference type="Pfam" id="PF03169">
    <property type="entry name" value="OPT"/>
    <property type="match status" value="1"/>
</dbReference>
<gene>
    <name evidence="7" type="ORF">GQ61_07625</name>
</gene>
<feature type="transmembrane region" description="Helical" evidence="6">
    <location>
        <begin position="421"/>
        <end position="442"/>
    </location>
</feature>
<feature type="transmembrane region" description="Helical" evidence="6">
    <location>
        <begin position="648"/>
        <end position="668"/>
    </location>
</feature>
<feature type="transmembrane region" description="Helical" evidence="6">
    <location>
        <begin position="388"/>
        <end position="409"/>
    </location>
</feature>
<organism evidence="7 8">
    <name type="scientific">Candidatus Nucleicultrix amoebiphila FS5</name>
    <dbReference type="NCBI Taxonomy" id="1414854"/>
    <lineage>
        <taxon>Bacteria</taxon>
        <taxon>Pseudomonadati</taxon>
        <taxon>Pseudomonadota</taxon>
        <taxon>Alphaproteobacteria</taxon>
        <taxon>Holosporales</taxon>
        <taxon>Candidatus Nucleicultricaceae</taxon>
        <taxon>Candidatus Nucleicultrix</taxon>
    </lineage>
</organism>
<feature type="transmembrane region" description="Helical" evidence="6">
    <location>
        <begin position="21"/>
        <end position="39"/>
    </location>
</feature>
<feature type="transmembrane region" description="Helical" evidence="6">
    <location>
        <begin position="196"/>
        <end position="218"/>
    </location>
</feature>
<evidence type="ECO:0000256" key="4">
    <source>
        <dbReference type="ARBA" id="ARBA00022989"/>
    </source>
</evidence>
<dbReference type="GO" id="GO:0016020">
    <property type="term" value="C:membrane"/>
    <property type="evidence" value="ECO:0007669"/>
    <property type="project" value="UniProtKB-SubCell"/>
</dbReference>
<reference evidence="7 8" key="1">
    <citation type="submission" date="2014-06" db="EMBL/GenBank/DDBJ databases">
        <title>The genome of the endonuclear symbiont Nucleicultrix amoebiphila.</title>
        <authorList>
            <person name="Schulz F."/>
            <person name="Horn M."/>
        </authorList>
    </citation>
    <scope>NUCLEOTIDE SEQUENCE [LARGE SCALE GENOMIC DNA]</scope>
    <source>
        <strain evidence="7 8">FS5</strain>
    </source>
</reference>
<feature type="transmembrane region" description="Helical" evidence="6">
    <location>
        <begin position="504"/>
        <end position="521"/>
    </location>
</feature>
<evidence type="ECO:0000313" key="7">
    <source>
        <dbReference type="EMBL" id="ARN85175.1"/>
    </source>
</evidence>
<dbReference type="InterPro" id="IPR004814">
    <property type="entry name" value="Oligopep_transpt"/>
</dbReference>
<evidence type="ECO:0000313" key="8">
    <source>
        <dbReference type="Proteomes" id="UP000237351"/>
    </source>
</evidence>
<keyword evidence="5 6" id="KW-0472">Membrane</keyword>
<dbReference type="STRING" id="1414854.GQ61_07625"/>
<evidence type="ECO:0000256" key="6">
    <source>
        <dbReference type="SAM" id="Phobius"/>
    </source>
</evidence>
<dbReference type="GO" id="GO:0035673">
    <property type="term" value="F:oligopeptide transmembrane transporter activity"/>
    <property type="evidence" value="ECO:0007669"/>
    <property type="project" value="InterPro"/>
</dbReference>
<sequence>MEEVKPYIPATRALPEITLKAVILGVILAVLMAGANAYLGLKIGLTVSATIPAAVISMAILRFFRNSNILENNIVQTAASAGEVIAAAVAFTLPALLMMRYWTNFPFFLTTSLVTVGGLFGVLFSIPLRRAFIIEQPLKFPEGIATGEVLKAGDTVSKEGAKDLLVGGFVSALIKFSQSGLMIFEESLMTWTRAGKTVVGLGTGLSVVMIAAGYIVGVEVGVSMLLGNIIVWVMGIPIYGYLHGLPENAATAYDAAVGIWSSKLRMTGVGAMVVGGFWTLIYLIKPIKNAISSSFEMLGHLKLGGSGHIKRTESDIPMSYVMGGIVLLTIPLMLIFHYIMSSSNLEISPLLHWSTIGGMTIASLILGFLGSAIAGYMAGIVGSSNNPLSGITIMVILSISLLLWMFLGFEVDFLSNTTKALAAAGMTIIFGAIVANAASISCDNLQDLKAGQIVGATPWKQQVMLMVGVVAGAIAITPILQVLFEAYGIGDVLPRPGMDPAQALAAPKAALMAAMAQGVFSQSLDWSMIILGGSIAIGVIILDTIMKHRNSRWRFPVLAVALGLYMPMEVVVPLAIGGFIAFFADKKLDKSRATLGVDFHKAESHARRRGLLLCSGLIAGEALVGILLAGPFAAYQSTTIFKIAPEGFHTWAMLMGSTAFIGICLYLYRITTQRKY</sequence>
<feature type="transmembrane region" description="Helical" evidence="6">
    <location>
        <begin position="528"/>
        <end position="546"/>
    </location>
</feature>
<dbReference type="InterPro" id="IPR004813">
    <property type="entry name" value="OPT"/>
</dbReference>
<dbReference type="KEGG" id="naf:GQ61_07625"/>
<dbReference type="NCBIfam" id="TIGR00733">
    <property type="entry name" value="OPT family oligopeptide transporter"/>
    <property type="match status" value="1"/>
</dbReference>
<feature type="transmembrane region" description="Helical" evidence="6">
    <location>
        <begin position="558"/>
        <end position="584"/>
    </location>
</feature>
<feature type="transmembrane region" description="Helical" evidence="6">
    <location>
        <begin position="164"/>
        <end position="184"/>
    </location>
</feature>
<feature type="transmembrane region" description="Helical" evidence="6">
    <location>
        <begin position="264"/>
        <end position="284"/>
    </location>
</feature>
<evidence type="ECO:0000256" key="1">
    <source>
        <dbReference type="ARBA" id="ARBA00004141"/>
    </source>
</evidence>
<dbReference type="Proteomes" id="UP000237351">
    <property type="component" value="Chromosome"/>
</dbReference>
<accession>A0A1W6N5M5</accession>
<feature type="transmembrane region" description="Helical" evidence="6">
    <location>
        <begin position="225"/>
        <end position="244"/>
    </location>
</feature>
<dbReference type="InterPro" id="IPR045035">
    <property type="entry name" value="YSL-like"/>
</dbReference>
<keyword evidence="4 6" id="KW-1133">Transmembrane helix</keyword>
<dbReference type="PANTHER" id="PTHR31645">
    <property type="entry name" value="OLIGOPEPTIDE TRANSPORTER YGL114W-RELATED"/>
    <property type="match status" value="1"/>
</dbReference>
<dbReference type="NCBIfam" id="TIGR00728">
    <property type="entry name" value="OPT_sfam"/>
    <property type="match status" value="1"/>
</dbReference>
<feature type="transmembrane region" description="Helical" evidence="6">
    <location>
        <begin position="463"/>
        <end position="484"/>
    </location>
</feature>
<evidence type="ECO:0000256" key="2">
    <source>
        <dbReference type="ARBA" id="ARBA00022448"/>
    </source>
</evidence>
<name>A0A1W6N5M5_9PROT</name>
<comment type="subcellular location">
    <subcellularLocation>
        <location evidence="1">Membrane</location>
        <topology evidence="1">Multi-pass membrane protein</topology>
    </subcellularLocation>
</comment>
<dbReference type="AlphaFoldDB" id="A0A1W6N5M5"/>
<evidence type="ECO:0000256" key="5">
    <source>
        <dbReference type="ARBA" id="ARBA00023136"/>
    </source>
</evidence>
<keyword evidence="3 6" id="KW-0812">Transmembrane</keyword>
<keyword evidence="2" id="KW-0813">Transport</keyword>
<feature type="transmembrane region" description="Helical" evidence="6">
    <location>
        <begin position="108"/>
        <end position="128"/>
    </location>
</feature>
<dbReference type="OrthoDB" id="9809340at2"/>
<evidence type="ECO:0000256" key="3">
    <source>
        <dbReference type="ARBA" id="ARBA00022692"/>
    </source>
</evidence>
<dbReference type="PANTHER" id="PTHR31645:SF0">
    <property type="entry name" value="OLIGOPEPTIDE TRANSPORTER YGL114W-RELATED"/>
    <property type="match status" value="1"/>
</dbReference>
<feature type="transmembrane region" description="Helical" evidence="6">
    <location>
        <begin position="611"/>
        <end position="636"/>
    </location>
</feature>
<feature type="transmembrane region" description="Helical" evidence="6">
    <location>
        <begin position="320"/>
        <end position="339"/>
    </location>
</feature>
<keyword evidence="8" id="KW-1185">Reference proteome</keyword>
<feature type="transmembrane region" description="Helical" evidence="6">
    <location>
        <begin position="45"/>
        <end position="64"/>
    </location>
</feature>
<dbReference type="EMBL" id="CP008743">
    <property type="protein sequence ID" value="ARN85175.1"/>
    <property type="molecule type" value="Genomic_DNA"/>
</dbReference>
<protein>
    <submittedName>
        <fullName evidence="7">Peptide transporter</fullName>
    </submittedName>
</protein>
<feature type="transmembrane region" description="Helical" evidence="6">
    <location>
        <begin position="351"/>
        <end position="376"/>
    </location>
</feature>